<reference evidence="3" key="1">
    <citation type="journal article" date="2020" name="Cell">
        <title>Large-Scale Comparative Analyses of Tick Genomes Elucidate Their Genetic Diversity and Vector Capacities.</title>
        <authorList>
            <consortium name="Tick Genome and Microbiome Consortium (TIGMIC)"/>
            <person name="Jia N."/>
            <person name="Wang J."/>
            <person name="Shi W."/>
            <person name="Du L."/>
            <person name="Sun Y."/>
            <person name="Zhan W."/>
            <person name="Jiang J.F."/>
            <person name="Wang Q."/>
            <person name="Zhang B."/>
            <person name="Ji P."/>
            <person name="Bell-Sakyi L."/>
            <person name="Cui X.M."/>
            <person name="Yuan T.T."/>
            <person name="Jiang B.G."/>
            <person name="Yang W.F."/>
            <person name="Lam T.T."/>
            <person name="Chang Q.C."/>
            <person name="Ding S.J."/>
            <person name="Wang X.J."/>
            <person name="Zhu J.G."/>
            <person name="Ruan X.D."/>
            <person name="Zhao L."/>
            <person name="Wei J.T."/>
            <person name="Ye R.Z."/>
            <person name="Que T.C."/>
            <person name="Du C.H."/>
            <person name="Zhou Y.H."/>
            <person name="Cheng J.X."/>
            <person name="Dai P.F."/>
            <person name="Guo W.B."/>
            <person name="Han X.H."/>
            <person name="Huang E.J."/>
            <person name="Li L.F."/>
            <person name="Wei W."/>
            <person name="Gao Y.C."/>
            <person name="Liu J.Z."/>
            <person name="Shao H.Z."/>
            <person name="Wang X."/>
            <person name="Wang C.C."/>
            <person name="Yang T.C."/>
            <person name="Huo Q.B."/>
            <person name="Li W."/>
            <person name="Chen H.Y."/>
            <person name="Chen S.E."/>
            <person name="Zhou L.G."/>
            <person name="Ni X.B."/>
            <person name="Tian J.H."/>
            <person name="Sheng Y."/>
            <person name="Liu T."/>
            <person name="Pan Y.S."/>
            <person name="Xia L.Y."/>
            <person name="Li J."/>
            <person name="Zhao F."/>
            <person name="Cao W.C."/>
        </authorList>
    </citation>
    <scope>NUCLEOTIDE SEQUENCE</scope>
    <source>
        <strain evidence="3">Rmic-2018</strain>
    </source>
</reference>
<feature type="domain" description="C2H2-type" evidence="2">
    <location>
        <begin position="615"/>
        <end position="638"/>
    </location>
</feature>
<proteinExistence type="predicted"/>
<feature type="compositionally biased region" description="Low complexity" evidence="1">
    <location>
        <begin position="42"/>
        <end position="63"/>
    </location>
</feature>
<dbReference type="EMBL" id="JABSTU010000005">
    <property type="protein sequence ID" value="KAH8031746.1"/>
    <property type="molecule type" value="Genomic_DNA"/>
</dbReference>
<name>A0A9J6EBR6_RHIMP</name>
<feature type="region of interest" description="Disordered" evidence="1">
    <location>
        <begin position="483"/>
        <end position="524"/>
    </location>
</feature>
<feature type="region of interest" description="Disordered" evidence="1">
    <location>
        <begin position="136"/>
        <end position="159"/>
    </location>
</feature>
<feature type="region of interest" description="Disordered" evidence="1">
    <location>
        <begin position="731"/>
        <end position="750"/>
    </location>
</feature>
<reference evidence="3" key="2">
    <citation type="submission" date="2021-09" db="EMBL/GenBank/DDBJ databases">
        <authorList>
            <person name="Jia N."/>
            <person name="Wang J."/>
            <person name="Shi W."/>
            <person name="Du L."/>
            <person name="Sun Y."/>
            <person name="Zhan W."/>
            <person name="Jiang J."/>
            <person name="Wang Q."/>
            <person name="Zhang B."/>
            <person name="Ji P."/>
            <person name="Sakyi L.B."/>
            <person name="Cui X."/>
            <person name="Yuan T."/>
            <person name="Jiang B."/>
            <person name="Yang W."/>
            <person name="Lam T.T.-Y."/>
            <person name="Chang Q."/>
            <person name="Ding S."/>
            <person name="Wang X."/>
            <person name="Zhu J."/>
            <person name="Ruan X."/>
            <person name="Zhao L."/>
            <person name="Wei J."/>
            <person name="Que T."/>
            <person name="Du C."/>
            <person name="Cheng J."/>
            <person name="Dai P."/>
            <person name="Han X."/>
            <person name="Huang E."/>
            <person name="Gao Y."/>
            <person name="Liu J."/>
            <person name="Shao H."/>
            <person name="Ye R."/>
            <person name="Li L."/>
            <person name="Wei W."/>
            <person name="Wang X."/>
            <person name="Wang C."/>
            <person name="Huo Q."/>
            <person name="Li W."/>
            <person name="Guo W."/>
            <person name="Chen H."/>
            <person name="Chen S."/>
            <person name="Zhou L."/>
            <person name="Zhou L."/>
            <person name="Ni X."/>
            <person name="Tian J."/>
            <person name="Zhou Y."/>
            <person name="Sheng Y."/>
            <person name="Liu T."/>
            <person name="Pan Y."/>
            <person name="Xia L."/>
            <person name="Li J."/>
            <person name="Zhao F."/>
            <person name="Cao W."/>
        </authorList>
    </citation>
    <scope>NUCLEOTIDE SEQUENCE</scope>
    <source>
        <strain evidence="3">Rmic-2018</strain>
        <tissue evidence="3">Larvae</tissue>
    </source>
</reference>
<organism evidence="3 4">
    <name type="scientific">Rhipicephalus microplus</name>
    <name type="common">Cattle tick</name>
    <name type="synonym">Boophilus microplus</name>
    <dbReference type="NCBI Taxonomy" id="6941"/>
    <lineage>
        <taxon>Eukaryota</taxon>
        <taxon>Metazoa</taxon>
        <taxon>Ecdysozoa</taxon>
        <taxon>Arthropoda</taxon>
        <taxon>Chelicerata</taxon>
        <taxon>Arachnida</taxon>
        <taxon>Acari</taxon>
        <taxon>Parasitiformes</taxon>
        <taxon>Ixodida</taxon>
        <taxon>Ixodoidea</taxon>
        <taxon>Ixodidae</taxon>
        <taxon>Rhipicephalinae</taxon>
        <taxon>Rhipicephalus</taxon>
        <taxon>Boophilus</taxon>
    </lineage>
</organism>
<feature type="region of interest" description="Disordered" evidence="1">
    <location>
        <begin position="41"/>
        <end position="72"/>
    </location>
</feature>
<dbReference type="PROSITE" id="PS00028">
    <property type="entry name" value="ZINC_FINGER_C2H2_1"/>
    <property type="match status" value="1"/>
</dbReference>
<feature type="compositionally biased region" description="Low complexity" evidence="1">
    <location>
        <begin position="505"/>
        <end position="519"/>
    </location>
</feature>
<evidence type="ECO:0000256" key="1">
    <source>
        <dbReference type="SAM" id="MobiDB-lite"/>
    </source>
</evidence>
<evidence type="ECO:0000313" key="4">
    <source>
        <dbReference type="Proteomes" id="UP000821866"/>
    </source>
</evidence>
<dbReference type="AlphaFoldDB" id="A0A9J6EBR6"/>
<feature type="region of interest" description="Disordered" evidence="1">
    <location>
        <begin position="376"/>
        <end position="450"/>
    </location>
</feature>
<accession>A0A9J6EBR6</accession>
<sequence>MQPRTDATVCSPSESVSWRLREKKRGNIALQRRFANFGVATSSGESCRSSSDSASSAPCSPESVISDSGGAEGLPDSVASLVSGELSDVVAPPLDSGFNLSRLLLPQHHRQGETAAEARKRDLRLVDEVVAAAAAAAATTSEPRPVASPASPRPQSSTSAASVSLSSASCLSSSSPATATATSSAAACSSISISTSSAAERVSVNGSRVYSCAVSGVVVAERVGVVFQWLLGGDYRRVVCDIVRSDVCCCVPTDVEQVWWCAPAYVISLRHLPRHRLIRDLVPKAADARGDYLETRGSGIARPYRARCVRPQNTQLKGVCVDRTGEKYWTSHKTMYNWYVDEDEAEDEDICRRREAEVESLLRHCIDLVVDRLDPQHCASSTGSSTSSLRGYRRDRLSSPEPHHHHNHHRQPETSSQQAAASPRSRHHQDYQDHHRSISHQQKRLTHDVHSTEAEVVSSCREQRSCQVQEHCQTGHTRHHHQNCQRHHSQDQNQHLTAPSPSQPPCSSECSISSSSSSIVPGDEDSRCLLESQTTVGDNATPANKLSTAKGSILAVTPTVSLTATTSSTTTTTTSKSSTSSLPGAFTSAPSPCSSSSQSSTGTASVAAEDGLFACRWKECEVRLRSEDALGDHVRGAHVDTQTRDQGVYLCRWQGCKVLCCFLVLLLHAVCSFVFDVCFSVQRQQTALSPLVIVVGAGVRAELVFPAVAGASRDPQSLRFSSVSLHCRPAAGSGSAHRRRCRGTSTPTSRGRSTVGVVAVFFSSTV</sequence>
<protein>
    <recommendedName>
        <fullName evidence="2">C2H2-type domain-containing protein</fullName>
    </recommendedName>
</protein>
<gene>
    <name evidence="3" type="ORF">HPB51_020741</name>
</gene>
<feature type="compositionally biased region" description="Basic and acidic residues" evidence="1">
    <location>
        <begin position="392"/>
        <end position="402"/>
    </location>
</feature>
<evidence type="ECO:0000259" key="2">
    <source>
        <dbReference type="PROSITE" id="PS00028"/>
    </source>
</evidence>
<dbReference type="VEuPathDB" id="VectorBase:LOC119165405"/>
<dbReference type="InterPro" id="IPR013087">
    <property type="entry name" value="Znf_C2H2_type"/>
</dbReference>
<comment type="caution">
    <text evidence="3">The sequence shown here is derived from an EMBL/GenBank/DDBJ whole genome shotgun (WGS) entry which is preliminary data.</text>
</comment>
<dbReference type="Proteomes" id="UP000821866">
    <property type="component" value="Chromosome 3"/>
</dbReference>
<keyword evidence="4" id="KW-1185">Reference proteome</keyword>
<evidence type="ECO:0000313" key="3">
    <source>
        <dbReference type="EMBL" id="KAH8031746.1"/>
    </source>
</evidence>